<dbReference type="GO" id="GO:0046168">
    <property type="term" value="P:glycerol-3-phosphate catabolic process"/>
    <property type="evidence" value="ECO:0007669"/>
    <property type="project" value="TreeGrafter"/>
</dbReference>
<dbReference type="Proteomes" id="UP000608345">
    <property type="component" value="Unassembled WGS sequence"/>
</dbReference>
<dbReference type="Gene3D" id="6.10.250.1890">
    <property type="match status" value="1"/>
</dbReference>
<reference evidence="9" key="1">
    <citation type="journal article" date="2014" name="Int. J. Syst. Evol. Microbiol.">
        <title>Complete genome sequence of Corynebacterium casei LMG S-19264T (=DSM 44701T), isolated from a smear-ripened cheese.</title>
        <authorList>
            <consortium name="US DOE Joint Genome Institute (JGI-PGF)"/>
            <person name="Walter F."/>
            <person name="Albersmeier A."/>
            <person name="Kalinowski J."/>
            <person name="Ruckert C."/>
        </authorList>
    </citation>
    <scope>NUCLEOTIDE SEQUENCE</scope>
    <source>
        <strain evidence="9">KCTC 23732</strain>
    </source>
</reference>
<feature type="domain" description="Alpha-glycerophosphate oxidase C-terminal" evidence="8">
    <location>
        <begin position="399"/>
        <end position="495"/>
    </location>
</feature>
<dbReference type="InterPro" id="IPR000447">
    <property type="entry name" value="G3P_DH_FAD-dep"/>
</dbReference>
<dbReference type="Pfam" id="PF01266">
    <property type="entry name" value="DAO"/>
    <property type="match status" value="1"/>
</dbReference>
<evidence type="ECO:0000256" key="6">
    <source>
        <dbReference type="RuleBase" id="RU361217"/>
    </source>
</evidence>
<comment type="cofactor">
    <cofactor evidence="1 6">
        <name>FAD</name>
        <dbReference type="ChEBI" id="CHEBI:57692"/>
    </cofactor>
</comment>
<evidence type="ECO:0000259" key="8">
    <source>
        <dbReference type="Pfam" id="PF16901"/>
    </source>
</evidence>
<dbReference type="Gene3D" id="3.30.9.10">
    <property type="entry name" value="D-Amino Acid Oxidase, subunit A, domain 2"/>
    <property type="match status" value="1"/>
</dbReference>
<dbReference type="PRINTS" id="PR01001">
    <property type="entry name" value="FADG3PDH"/>
</dbReference>
<reference evidence="9" key="2">
    <citation type="submission" date="2020-09" db="EMBL/GenBank/DDBJ databases">
        <authorList>
            <person name="Sun Q."/>
            <person name="Kim S."/>
        </authorList>
    </citation>
    <scope>NUCLEOTIDE SEQUENCE</scope>
    <source>
        <strain evidence="9">KCTC 23732</strain>
    </source>
</reference>
<evidence type="ECO:0000256" key="3">
    <source>
        <dbReference type="ARBA" id="ARBA00022630"/>
    </source>
</evidence>
<keyword evidence="4" id="KW-0274">FAD</keyword>
<comment type="catalytic activity">
    <reaction evidence="6">
        <text>a quinone + sn-glycerol 3-phosphate = dihydroxyacetone phosphate + a quinol</text>
        <dbReference type="Rhea" id="RHEA:18977"/>
        <dbReference type="ChEBI" id="CHEBI:24646"/>
        <dbReference type="ChEBI" id="CHEBI:57597"/>
        <dbReference type="ChEBI" id="CHEBI:57642"/>
        <dbReference type="ChEBI" id="CHEBI:132124"/>
        <dbReference type="EC" id="1.1.5.3"/>
    </reaction>
</comment>
<dbReference type="GO" id="GO:0009331">
    <property type="term" value="C:glycerol-3-phosphate dehydrogenase (FAD) complex"/>
    <property type="evidence" value="ECO:0007669"/>
    <property type="project" value="UniProtKB-UniRule"/>
</dbReference>
<accession>A0A918JLV2</accession>
<dbReference type="PROSITE" id="PS00977">
    <property type="entry name" value="FAD_G3PDH_1"/>
    <property type="match status" value="1"/>
</dbReference>
<comment type="caution">
    <text evidence="9">The sequence shown here is derived from an EMBL/GenBank/DDBJ whole genome shotgun (WGS) entry which is preliminary data.</text>
</comment>
<evidence type="ECO:0000259" key="7">
    <source>
        <dbReference type="Pfam" id="PF01266"/>
    </source>
</evidence>
<evidence type="ECO:0000256" key="5">
    <source>
        <dbReference type="ARBA" id="ARBA00023002"/>
    </source>
</evidence>
<dbReference type="Gene3D" id="3.50.50.60">
    <property type="entry name" value="FAD/NAD(P)-binding domain"/>
    <property type="match status" value="1"/>
</dbReference>
<evidence type="ECO:0000256" key="4">
    <source>
        <dbReference type="ARBA" id="ARBA00022827"/>
    </source>
</evidence>
<dbReference type="AlphaFoldDB" id="A0A918JLV2"/>
<dbReference type="PANTHER" id="PTHR11985">
    <property type="entry name" value="GLYCEROL-3-PHOSPHATE DEHYDROGENASE"/>
    <property type="match status" value="1"/>
</dbReference>
<evidence type="ECO:0000256" key="1">
    <source>
        <dbReference type="ARBA" id="ARBA00001974"/>
    </source>
</evidence>
<evidence type="ECO:0000256" key="2">
    <source>
        <dbReference type="ARBA" id="ARBA00007330"/>
    </source>
</evidence>
<dbReference type="EMBL" id="BMYS01000012">
    <property type="protein sequence ID" value="GGW88629.1"/>
    <property type="molecule type" value="Genomic_DNA"/>
</dbReference>
<dbReference type="NCBIfam" id="NF008899">
    <property type="entry name" value="PRK12266.1"/>
    <property type="match status" value="1"/>
</dbReference>
<dbReference type="NCBIfam" id="NF009906">
    <property type="entry name" value="PRK13369.1"/>
    <property type="match status" value="1"/>
</dbReference>
<proteinExistence type="inferred from homology"/>
<dbReference type="GO" id="GO:0004368">
    <property type="term" value="F:glycerol-3-phosphate dehydrogenase (quinone) activity"/>
    <property type="evidence" value="ECO:0007669"/>
    <property type="project" value="UniProtKB-EC"/>
</dbReference>
<dbReference type="InterPro" id="IPR038299">
    <property type="entry name" value="DAO_C_sf"/>
</dbReference>
<name>A0A918JLV2_9BURK</name>
<dbReference type="PANTHER" id="PTHR11985:SF15">
    <property type="entry name" value="GLYCEROL-3-PHOSPHATE DEHYDROGENASE, MITOCHONDRIAL"/>
    <property type="match status" value="1"/>
</dbReference>
<evidence type="ECO:0000313" key="9">
    <source>
        <dbReference type="EMBL" id="GGW88629.1"/>
    </source>
</evidence>
<feature type="domain" description="FAD dependent oxidoreductase" evidence="7">
    <location>
        <begin position="15"/>
        <end position="378"/>
    </location>
</feature>
<protein>
    <recommendedName>
        <fullName evidence="6">Glycerol-3-phosphate dehydrogenase</fullName>
        <ecNumber evidence="6">1.1.5.3</ecNumber>
    </recommendedName>
</protein>
<gene>
    <name evidence="9" type="ORF">GCM10011450_18540</name>
</gene>
<dbReference type="Gene3D" id="1.10.8.870">
    <property type="entry name" value="Alpha-glycerophosphate oxidase, cap domain"/>
    <property type="match status" value="1"/>
</dbReference>
<comment type="similarity">
    <text evidence="2 6">Belongs to the FAD-dependent glycerol-3-phosphate dehydrogenase family.</text>
</comment>
<dbReference type="InterPro" id="IPR036188">
    <property type="entry name" value="FAD/NAD-bd_sf"/>
</dbReference>
<dbReference type="InterPro" id="IPR006076">
    <property type="entry name" value="FAD-dep_OxRdtase"/>
</dbReference>
<organism evidence="9 10">
    <name type="scientific">Advenella faeciporci</name>
    <dbReference type="NCBI Taxonomy" id="797535"/>
    <lineage>
        <taxon>Bacteria</taxon>
        <taxon>Pseudomonadati</taxon>
        <taxon>Pseudomonadota</taxon>
        <taxon>Betaproteobacteria</taxon>
        <taxon>Burkholderiales</taxon>
        <taxon>Alcaligenaceae</taxon>
    </lineage>
</organism>
<keyword evidence="3 6" id="KW-0285">Flavoprotein</keyword>
<dbReference type="Pfam" id="PF16901">
    <property type="entry name" value="DAO_C"/>
    <property type="match status" value="1"/>
</dbReference>
<sequence length="514" mass="57392">MAMSTTAAQYLDKVDILVIGGGINGTGIARDAAGRGLKVLLCEKQDLAGATSSASSKLIHGGLRYLEQYEFRLVREALAEREVLLGNAPHIIHPMRFVLPHNQNLRPAWMIRIGLFLYDHLAKRSQNLPGSQQISLADTSVYAAPLNDSIKKGFIYSDCNVDDSRLVILNAMDAQARGAQILTRSECIDLQTQDNAWLATLRHQDGTVRNVQAKILLNAAGPWVESIQNLVARHGSKTAGNSKLRLVKGSHLVTPRLYDGTHAYILQNKDKRIVFVTPYHNDFSMIGTTDVDFHGDPDKVTISAEETDYLLQSVNAYFKRTIRHEDIVSTWSGVRPLYDDAQGNASTTTRDYVFDVSGGTGSSPPLLSIFGGKITTYRKLAEHALEKLAPFTGKHHPWTRTAPLPGANLPNADINLFISQLQKKFPWLPEHTASRYARAYGTLALVFLAEKNNIESLGQHFGHDLYEAEVKWLQEHEWALCADDILWRRTRLGLYFTPEQTLALQKWLEKQDIS</sequence>
<keyword evidence="5 6" id="KW-0560">Oxidoreductase</keyword>
<dbReference type="PROSITE" id="PS00978">
    <property type="entry name" value="FAD_G3PDH_2"/>
    <property type="match status" value="1"/>
</dbReference>
<keyword evidence="10" id="KW-1185">Reference proteome</keyword>
<dbReference type="EC" id="1.1.5.3" evidence="6"/>
<evidence type="ECO:0000313" key="10">
    <source>
        <dbReference type="Proteomes" id="UP000608345"/>
    </source>
</evidence>
<dbReference type="SUPFAM" id="SSF51905">
    <property type="entry name" value="FAD/NAD(P)-binding domain"/>
    <property type="match status" value="1"/>
</dbReference>
<dbReference type="InterPro" id="IPR031656">
    <property type="entry name" value="DAO_C"/>
</dbReference>